<keyword evidence="2" id="KW-1185">Reference proteome</keyword>
<dbReference type="Proteomes" id="UP000199372">
    <property type="component" value="Unassembled WGS sequence"/>
</dbReference>
<dbReference type="AlphaFoldDB" id="A0A1H8LSY8"/>
<proteinExistence type="predicted"/>
<organism evidence="1 2">
    <name type="scientific">Palleronia pelagia</name>
    <dbReference type="NCBI Taxonomy" id="387096"/>
    <lineage>
        <taxon>Bacteria</taxon>
        <taxon>Pseudomonadati</taxon>
        <taxon>Pseudomonadota</taxon>
        <taxon>Alphaproteobacteria</taxon>
        <taxon>Rhodobacterales</taxon>
        <taxon>Roseobacteraceae</taxon>
        <taxon>Palleronia</taxon>
    </lineage>
</organism>
<reference evidence="2" key="1">
    <citation type="submission" date="2016-10" db="EMBL/GenBank/DDBJ databases">
        <authorList>
            <person name="Varghese N."/>
            <person name="Submissions S."/>
        </authorList>
    </citation>
    <scope>NUCLEOTIDE SEQUENCE [LARGE SCALE GENOMIC DNA]</scope>
    <source>
        <strain evidence="2">DSM 26893</strain>
    </source>
</reference>
<dbReference type="OrthoDB" id="7220345at2"/>
<sequence>MLERKSANSSYCLPPERRGLSRREAAEYIGVGASKFDALTADGRMPPPKRIDGRRVWDRKQVDRAFDRLEGGAEMVDNPWDN</sequence>
<evidence type="ECO:0008006" key="3">
    <source>
        <dbReference type="Google" id="ProtNLM"/>
    </source>
</evidence>
<name>A0A1H8LSY8_9RHOB</name>
<evidence type="ECO:0000313" key="1">
    <source>
        <dbReference type="EMBL" id="SEO08214.1"/>
    </source>
</evidence>
<evidence type="ECO:0000313" key="2">
    <source>
        <dbReference type="Proteomes" id="UP000199372"/>
    </source>
</evidence>
<dbReference type="EMBL" id="FOCM01000011">
    <property type="protein sequence ID" value="SEO08214.1"/>
    <property type="molecule type" value="Genomic_DNA"/>
</dbReference>
<protein>
    <recommendedName>
        <fullName evidence="3">Transcriptional regulator, AlpA family</fullName>
    </recommendedName>
</protein>
<gene>
    <name evidence="1" type="ORF">SAMN04488011_11179</name>
</gene>
<accession>A0A1H8LSY8</accession>
<dbReference type="RefSeq" id="WP_091846690.1">
    <property type="nucleotide sequence ID" value="NZ_FOCM01000011.1"/>
</dbReference>